<evidence type="ECO:0000256" key="1">
    <source>
        <dbReference type="SAM" id="Phobius"/>
    </source>
</evidence>
<dbReference type="EMBL" id="JAGIOJ010000001">
    <property type="protein sequence ID" value="MBP2400418.1"/>
    <property type="molecule type" value="Genomic_DNA"/>
</dbReference>
<keyword evidence="3" id="KW-1185">Reference proteome</keyword>
<evidence type="ECO:0000313" key="3">
    <source>
        <dbReference type="Proteomes" id="UP001195422"/>
    </source>
</evidence>
<sequence>MTNTPWEAASQHYKKIVLIAIGTIGLGIVLTIIASVSHNRPLAYMAIGLLVIGMLCHVAGLVVRAKDVRNWRIVNGLAVPRAKKNKDNGGN</sequence>
<keyword evidence="1" id="KW-0812">Transmembrane</keyword>
<dbReference type="RefSeq" id="WP_188948959.1">
    <property type="nucleotide sequence ID" value="NZ_BMPH01000010.1"/>
</dbReference>
<gene>
    <name evidence="2" type="ORF">JOF39_003499</name>
</gene>
<feature type="transmembrane region" description="Helical" evidence="1">
    <location>
        <begin position="16"/>
        <end position="36"/>
    </location>
</feature>
<proteinExistence type="predicted"/>
<feature type="transmembrane region" description="Helical" evidence="1">
    <location>
        <begin position="42"/>
        <end position="63"/>
    </location>
</feature>
<reference evidence="2 3" key="1">
    <citation type="submission" date="2021-03" db="EMBL/GenBank/DDBJ databases">
        <title>Sequencing the genomes of 1000 actinobacteria strains.</title>
        <authorList>
            <person name="Klenk H.-P."/>
        </authorList>
    </citation>
    <scope>NUCLEOTIDE SEQUENCE [LARGE SCALE GENOMIC DNA]</scope>
    <source>
        <strain evidence="2 3">DSM 20168</strain>
    </source>
</reference>
<keyword evidence="1" id="KW-0472">Membrane</keyword>
<protein>
    <recommendedName>
        <fullName evidence="4">DUF3188 domain-containing protein</fullName>
    </recommendedName>
</protein>
<evidence type="ECO:0008006" key="4">
    <source>
        <dbReference type="Google" id="ProtNLM"/>
    </source>
</evidence>
<evidence type="ECO:0000313" key="2">
    <source>
        <dbReference type="EMBL" id="MBP2400418.1"/>
    </source>
</evidence>
<accession>A0ABS4XV68</accession>
<organism evidence="2 3">
    <name type="scientific">Glutamicibacter protophormiae</name>
    <name type="common">Brevibacterium protophormiae</name>
    <dbReference type="NCBI Taxonomy" id="37930"/>
    <lineage>
        <taxon>Bacteria</taxon>
        <taxon>Bacillati</taxon>
        <taxon>Actinomycetota</taxon>
        <taxon>Actinomycetes</taxon>
        <taxon>Micrococcales</taxon>
        <taxon>Micrococcaceae</taxon>
        <taxon>Glutamicibacter</taxon>
    </lineage>
</organism>
<keyword evidence="1" id="KW-1133">Transmembrane helix</keyword>
<comment type="caution">
    <text evidence="2">The sequence shown here is derived from an EMBL/GenBank/DDBJ whole genome shotgun (WGS) entry which is preliminary data.</text>
</comment>
<name>A0ABS4XV68_GLUPR</name>
<dbReference type="Proteomes" id="UP001195422">
    <property type="component" value="Unassembled WGS sequence"/>
</dbReference>